<accession>A0A9Q0XZK1</accession>
<proteinExistence type="predicted"/>
<keyword evidence="2" id="KW-1185">Reference proteome</keyword>
<reference evidence="1" key="1">
    <citation type="journal article" date="2023" name="DNA Res.">
        <title>Chromosome-level genome assembly of Phrynocephalus forsythii using third-generation DNA sequencing and Hi-C analysis.</title>
        <authorList>
            <person name="Qi Y."/>
            <person name="Zhao W."/>
            <person name="Zhao Y."/>
            <person name="Niu C."/>
            <person name="Cao S."/>
            <person name="Zhang Y."/>
        </authorList>
    </citation>
    <scope>NUCLEOTIDE SEQUENCE</scope>
    <source>
        <tissue evidence="1">Muscle</tissue>
    </source>
</reference>
<comment type="caution">
    <text evidence="1">The sequence shown here is derived from an EMBL/GenBank/DDBJ whole genome shotgun (WGS) entry which is preliminary data.</text>
</comment>
<sequence>MTANCEIIGQYGRLIKTLADVLTVEGQNKPHSSKWNSKKWFDRECRDAKKNLISKFKLQKENPTAVKADDLMHLKSQYKQLIKAKKIQEQQHLWEQLIHAVRTKDMSTFWHLTSPALNNNVARANCLISSNIWESFFQELYSNKGISSFLLNHATENLTDWPPVSISEIGLLYNCEQEEIHYVKLTW</sequence>
<organism evidence="1 2">
    <name type="scientific">Phrynocephalus forsythii</name>
    <dbReference type="NCBI Taxonomy" id="171643"/>
    <lineage>
        <taxon>Eukaryota</taxon>
        <taxon>Metazoa</taxon>
        <taxon>Chordata</taxon>
        <taxon>Craniata</taxon>
        <taxon>Vertebrata</taxon>
        <taxon>Euteleostomi</taxon>
        <taxon>Lepidosauria</taxon>
        <taxon>Squamata</taxon>
        <taxon>Bifurcata</taxon>
        <taxon>Unidentata</taxon>
        <taxon>Episquamata</taxon>
        <taxon>Toxicofera</taxon>
        <taxon>Iguania</taxon>
        <taxon>Acrodonta</taxon>
        <taxon>Agamidae</taxon>
        <taxon>Agaminae</taxon>
        <taxon>Phrynocephalus</taxon>
    </lineage>
</organism>
<dbReference type="AlphaFoldDB" id="A0A9Q0XZK1"/>
<evidence type="ECO:0000313" key="2">
    <source>
        <dbReference type="Proteomes" id="UP001142489"/>
    </source>
</evidence>
<name>A0A9Q0XZK1_9SAUR</name>
<dbReference type="Proteomes" id="UP001142489">
    <property type="component" value="Unassembled WGS sequence"/>
</dbReference>
<gene>
    <name evidence="1" type="ORF">JRQ81_013303</name>
</gene>
<evidence type="ECO:0000313" key="1">
    <source>
        <dbReference type="EMBL" id="KAJ7335362.1"/>
    </source>
</evidence>
<protein>
    <submittedName>
        <fullName evidence="1">Uncharacterized protein</fullName>
    </submittedName>
</protein>
<dbReference type="EMBL" id="JAPFRF010000004">
    <property type="protein sequence ID" value="KAJ7335362.1"/>
    <property type="molecule type" value="Genomic_DNA"/>
</dbReference>